<dbReference type="GO" id="GO:0016020">
    <property type="term" value="C:membrane"/>
    <property type="evidence" value="ECO:0007669"/>
    <property type="project" value="UniProtKB-SubCell"/>
</dbReference>
<comment type="subcellular location">
    <subcellularLocation>
        <location evidence="1">Membrane</location>
        <topology evidence="1">Multi-pass membrane protein</topology>
    </subcellularLocation>
</comment>
<dbReference type="EMBL" id="CP053716">
    <property type="protein sequence ID" value="QKF06906.1"/>
    <property type="molecule type" value="Genomic_DNA"/>
</dbReference>
<reference evidence="6" key="1">
    <citation type="submission" date="2020-05" db="EMBL/GenBank/DDBJ databases">
        <title>Novel species in genus Nocardioides.</title>
        <authorList>
            <person name="Zhang G."/>
        </authorList>
    </citation>
    <scope>NUCLEOTIDE SEQUENCE [LARGE SCALE GENOMIC DNA]</scope>
    <source>
        <strain evidence="6">zg-1050</strain>
    </source>
</reference>
<dbReference type="GO" id="GO:0055085">
    <property type="term" value="P:transmembrane transport"/>
    <property type="evidence" value="ECO:0007669"/>
    <property type="project" value="InterPro"/>
</dbReference>
<accession>A0A6M8J4J7</accession>
<dbReference type="PANTHER" id="PTHR42770:SF16">
    <property type="entry name" value="AMINO ACID PERMEASE"/>
    <property type="match status" value="1"/>
</dbReference>
<dbReference type="Proteomes" id="UP000503297">
    <property type="component" value="Chromosome"/>
</dbReference>
<evidence type="ECO:0000256" key="2">
    <source>
        <dbReference type="ARBA" id="ARBA00022692"/>
    </source>
</evidence>
<keyword evidence="6" id="KW-1185">Reference proteome</keyword>
<name>A0A6M8J4J7_9ACTN</name>
<dbReference type="InterPro" id="IPR050367">
    <property type="entry name" value="APC_superfamily"/>
</dbReference>
<protein>
    <submittedName>
        <fullName evidence="5">APC family permease</fullName>
    </submittedName>
</protein>
<dbReference type="InterPro" id="IPR004841">
    <property type="entry name" value="AA-permease/SLC12A_dom"/>
</dbReference>
<keyword evidence="2" id="KW-0812">Transmembrane</keyword>
<evidence type="ECO:0000313" key="5">
    <source>
        <dbReference type="EMBL" id="QKF06906.1"/>
    </source>
</evidence>
<gene>
    <name evidence="5" type="ORF">HLV38_01290</name>
</gene>
<dbReference type="KEGG" id="bwa:HLV38_01290"/>
<evidence type="ECO:0000313" key="6">
    <source>
        <dbReference type="Proteomes" id="UP000503297"/>
    </source>
</evidence>
<evidence type="ECO:0000256" key="1">
    <source>
        <dbReference type="ARBA" id="ARBA00004141"/>
    </source>
</evidence>
<proteinExistence type="predicted"/>
<dbReference type="AlphaFoldDB" id="A0A6M8J4J7"/>
<keyword evidence="3" id="KW-1133">Transmembrane helix</keyword>
<evidence type="ECO:0000256" key="4">
    <source>
        <dbReference type="ARBA" id="ARBA00023136"/>
    </source>
</evidence>
<sequence length="462" mass="50508">MNDISQGAPQKGGVERFGYKQELKRGLGLWDIVLYGVLFMVIIAPHSIYGLVDYESQGLPTLVYIIGFVAISFTALSYMRMSNRFPIAGSVYSYVQRGINPHVGFLSGWLILLDYCIAPALLYVMVANWGTLLVPGSPWYVWVIAFVAFNTFVTIRGMSLTRGIDFVIFAVEILAVVAFVALGCMFIMGGGGAGEFNLDPIYQAGKVDAHFVAAAISIAALNFLGFDGISTLAEETEHPEKNIGRGIMIALSIIIVVFIAQTYIAALIQPDWQHVDKENAFFVGVELIGGPIFQKIMLVINIVAIGIANIMNAQTAASRLLYSMGRDRTIPGIFGKVHEKYRTPYVGALFIGAIALVLSLFLDMGALATLVNFGALSSFIVLNFAVFWFFFIREGKRATAGDWVRYVACPWAGILILAYVFTGFDALTYTIGVTWLVIGVIVAAVKSKGFREVPDAFKNLQL</sequence>
<dbReference type="RefSeq" id="WP_172165585.1">
    <property type="nucleotide sequence ID" value="NZ_CP053716.1"/>
</dbReference>
<dbReference type="Pfam" id="PF00324">
    <property type="entry name" value="AA_permease"/>
    <property type="match status" value="1"/>
</dbReference>
<organism evidence="5 6">
    <name type="scientific">Berryella wangjianweii</name>
    <dbReference type="NCBI Taxonomy" id="2734634"/>
    <lineage>
        <taxon>Bacteria</taxon>
        <taxon>Bacillati</taxon>
        <taxon>Actinomycetota</taxon>
        <taxon>Coriobacteriia</taxon>
        <taxon>Eggerthellales</taxon>
        <taxon>Eggerthellaceae</taxon>
        <taxon>Berryella</taxon>
    </lineage>
</organism>
<keyword evidence="4" id="KW-0472">Membrane</keyword>
<dbReference type="Gene3D" id="1.20.1740.10">
    <property type="entry name" value="Amino acid/polyamine transporter I"/>
    <property type="match status" value="1"/>
</dbReference>
<evidence type="ECO:0000256" key="3">
    <source>
        <dbReference type="ARBA" id="ARBA00022989"/>
    </source>
</evidence>
<dbReference type="PANTHER" id="PTHR42770">
    <property type="entry name" value="AMINO ACID TRANSPORTER-RELATED"/>
    <property type="match status" value="1"/>
</dbReference>
<dbReference type="PIRSF" id="PIRSF006060">
    <property type="entry name" value="AA_transporter"/>
    <property type="match status" value="1"/>
</dbReference>